<evidence type="ECO:0000256" key="3">
    <source>
        <dbReference type="ARBA" id="ARBA00012929"/>
    </source>
</evidence>
<dbReference type="PANTHER" id="PTHR10491:SF4">
    <property type="entry name" value="METHIONINE ADENOSYLTRANSFERASE 2 SUBUNIT BETA"/>
    <property type="match status" value="1"/>
</dbReference>
<dbReference type="InterPro" id="IPR036291">
    <property type="entry name" value="NAD(P)-bd_dom_sf"/>
</dbReference>
<evidence type="ECO:0000313" key="8">
    <source>
        <dbReference type="EMBL" id="MFC0632435.1"/>
    </source>
</evidence>
<keyword evidence="6" id="KW-0521">NADP</keyword>
<dbReference type="RefSeq" id="WP_376833379.1">
    <property type="nucleotide sequence ID" value="NZ_JBHLSW010000002.1"/>
</dbReference>
<keyword evidence="6 8" id="KW-0560">Oxidoreductase</keyword>
<dbReference type="InterPro" id="IPR005913">
    <property type="entry name" value="dTDP_dehydrorham_reduct"/>
</dbReference>
<feature type="domain" description="RmlD-like substrate binding" evidence="7">
    <location>
        <begin position="6"/>
        <end position="293"/>
    </location>
</feature>
<comment type="catalytic activity">
    <reaction evidence="5 6">
        <text>dTDP-beta-L-rhamnose + NADP(+) = dTDP-4-dehydro-beta-L-rhamnose + NADPH + H(+)</text>
        <dbReference type="Rhea" id="RHEA:21796"/>
        <dbReference type="ChEBI" id="CHEBI:15378"/>
        <dbReference type="ChEBI" id="CHEBI:57510"/>
        <dbReference type="ChEBI" id="CHEBI:57783"/>
        <dbReference type="ChEBI" id="CHEBI:58349"/>
        <dbReference type="ChEBI" id="CHEBI:62830"/>
        <dbReference type="EC" id="1.1.1.133"/>
    </reaction>
</comment>
<comment type="function">
    <text evidence="6">Catalyzes the reduction of dTDP-6-deoxy-L-lyxo-4-hexulose to yield dTDP-L-rhamnose.</text>
</comment>
<accession>A0ABV6QYI6</accession>
<dbReference type="SUPFAM" id="SSF51735">
    <property type="entry name" value="NAD(P)-binding Rossmann-fold domains"/>
    <property type="match status" value="1"/>
</dbReference>
<gene>
    <name evidence="8" type="primary">rfbD</name>
    <name evidence="8" type="ORF">ACFFGE_00875</name>
</gene>
<evidence type="ECO:0000256" key="2">
    <source>
        <dbReference type="ARBA" id="ARBA00010944"/>
    </source>
</evidence>
<dbReference type="GO" id="GO:0008831">
    <property type="term" value="F:dTDP-4-dehydrorhamnose reductase activity"/>
    <property type="evidence" value="ECO:0007669"/>
    <property type="project" value="UniProtKB-EC"/>
</dbReference>
<evidence type="ECO:0000256" key="1">
    <source>
        <dbReference type="ARBA" id="ARBA00004781"/>
    </source>
</evidence>
<dbReference type="Gene3D" id="3.40.50.720">
    <property type="entry name" value="NAD(P)-binding Rossmann-like Domain"/>
    <property type="match status" value="1"/>
</dbReference>
<evidence type="ECO:0000256" key="4">
    <source>
        <dbReference type="ARBA" id="ARBA00017099"/>
    </source>
</evidence>
<dbReference type="Proteomes" id="UP001589906">
    <property type="component" value="Unassembled WGS sequence"/>
</dbReference>
<keyword evidence="9" id="KW-1185">Reference proteome</keyword>
<dbReference type="Pfam" id="PF04321">
    <property type="entry name" value="RmlD_sub_bind"/>
    <property type="match status" value="1"/>
</dbReference>
<dbReference type="InterPro" id="IPR029903">
    <property type="entry name" value="RmlD-like-bd"/>
</dbReference>
<reference evidence="8 9" key="1">
    <citation type="submission" date="2024-09" db="EMBL/GenBank/DDBJ databases">
        <authorList>
            <person name="Sun Q."/>
            <person name="Mori K."/>
        </authorList>
    </citation>
    <scope>NUCLEOTIDE SEQUENCE [LARGE SCALE GENOMIC DNA]</scope>
    <source>
        <strain evidence="8 9">NCAIM B.02621</strain>
    </source>
</reference>
<organism evidence="8 9">
    <name type="scientific">Brevundimonas balnearis</name>
    <dbReference type="NCBI Taxonomy" id="1572858"/>
    <lineage>
        <taxon>Bacteria</taxon>
        <taxon>Pseudomonadati</taxon>
        <taxon>Pseudomonadota</taxon>
        <taxon>Alphaproteobacteria</taxon>
        <taxon>Caulobacterales</taxon>
        <taxon>Caulobacteraceae</taxon>
        <taxon>Brevundimonas</taxon>
    </lineage>
</organism>
<sequence length="304" mass="32351">MAESRDILVTGAAGQVGLALTRLAWPEPFRLVAPTRAELDLSDASGVRRFLEGRAFAAVINPAAYTAVDKAESEPAQAFAVNATAPALLAEACRAADVPLVHVSTDYVFDGAADRPYREEDAVGPLGVYGASKLAGELAVRSIQPRSVILRTAWVVGPDRSNFLKTMLRLAETRDTLNVVADQRGCPTAAADIAAALRTVTLRMIAEPEAPSGVFHFAGAGETTWAEFAEAIFAASAEQGGPSAEVRPITTAEYPTPARRPANSRLDCGRILHAYGIEPRDWRAATAEITAEVLRDVLKEGETR</sequence>
<protein>
    <recommendedName>
        <fullName evidence="4 6">dTDP-4-dehydrorhamnose reductase</fullName>
        <ecNumber evidence="3 6">1.1.1.133</ecNumber>
    </recommendedName>
</protein>
<comment type="pathway">
    <text evidence="1 6">Carbohydrate biosynthesis; dTDP-L-rhamnose biosynthesis.</text>
</comment>
<proteinExistence type="inferred from homology"/>
<evidence type="ECO:0000256" key="5">
    <source>
        <dbReference type="ARBA" id="ARBA00048200"/>
    </source>
</evidence>
<comment type="caution">
    <text evidence="8">The sequence shown here is derived from an EMBL/GenBank/DDBJ whole genome shotgun (WGS) entry which is preliminary data.</text>
</comment>
<evidence type="ECO:0000313" key="9">
    <source>
        <dbReference type="Proteomes" id="UP001589906"/>
    </source>
</evidence>
<evidence type="ECO:0000256" key="6">
    <source>
        <dbReference type="RuleBase" id="RU364082"/>
    </source>
</evidence>
<dbReference type="NCBIfam" id="TIGR01214">
    <property type="entry name" value="rmlD"/>
    <property type="match status" value="1"/>
</dbReference>
<evidence type="ECO:0000259" key="7">
    <source>
        <dbReference type="Pfam" id="PF04321"/>
    </source>
</evidence>
<dbReference type="CDD" id="cd05254">
    <property type="entry name" value="dTDP_HR_like_SDR_e"/>
    <property type="match status" value="1"/>
</dbReference>
<comment type="cofactor">
    <cofactor evidence="6">
        <name>Mg(2+)</name>
        <dbReference type="ChEBI" id="CHEBI:18420"/>
    </cofactor>
    <text evidence="6">Binds 1 Mg(2+) ion per monomer.</text>
</comment>
<comment type="similarity">
    <text evidence="2 6">Belongs to the dTDP-4-dehydrorhamnose reductase family.</text>
</comment>
<dbReference type="EC" id="1.1.1.133" evidence="3 6"/>
<name>A0ABV6QYI6_9CAUL</name>
<dbReference type="EMBL" id="JBHLSW010000002">
    <property type="protein sequence ID" value="MFC0632435.1"/>
    <property type="molecule type" value="Genomic_DNA"/>
</dbReference>
<dbReference type="PANTHER" id="PTHR10491">
    <property type="entry name" value="DTDP-4-DEHYDRORHAMNOSE REDUCTASE"/>
    <property type="match status" value="1"/>
</dbReference>
<dbReference type="Gene3D" id="3.90.25.10">
    <property type="entry name" value="UDP-galactose 4-epimerase, domain 1"/>
    <property type="match status" value="1"/>
</dbReference>